<evidence type="ECO:0000313" key="3">
    <source>
        <dbReference type="Proteomes" id="UP000037712"/>
    </source>
</evidence>
<dbReference type="Proteomes" id="UP000037712">
    <property type="component" value="Unassembled WGS sequence"/>
</dbReference>
<comment type="caution">
    <text evidence="2">The sequence shown here is derived from an EMBL/GenBank/DDBJ whole genome shotgun (WGS) entry which is preliminary data.</text>
</comment>
<dbReference type="SUPFAM" id="SSF53901">
    <property type="entry name" value="Thiolase-like"/>
    <property type="match status" value="1"/>
</dbReference>
<evidence type="ECO:0000313" key="2">
    <source>
        <dbReference type="EMBL" id="KOS57592.1"/>
    </source>
</evidence>
<gene>
    <name evidence="2" type="ORF">Z051_03700</name>
</gene>
<dbReference type="Gene3D" id="3.40.47.10">
    <property type="match status" value="1"/>
</dbReference>
<dbReference type="PATRIC" id="fig|1441923.3.peg.816"/>
<dbReference type="GO" id="GO:0016747">
    <property type="term" value="F:acyltransferase activity, transferring groups other than amino-acyl groups"/>
    <property type="evidence" value="ECO:0007669"/>
    <property type="project" value="InterPro"/>
</dbReference>
<dbReference type="AlphaFoldDB" id="A0A0M8PQQ1"/>
<feature type="domain" description="Thiolase N-terminal" evidence="1">
    <location>
        <begin position="2"/>
        <end position="54"/>
    </location>
</feature>
<name>A0A0M8PQQ1_RHORH</name>
<dbReference type="Pfam" id="PF00108">
    <property type="entry name" value="Thiolase_N"/>
    <property type="match status" value="1"/>
</dbReference>
<protein>
    <recommendedName>
        <fullName evidence="1">Thiolase N-terminal domain-containing protein</fullName>
    </recommendedName>
</protein>
<reference evidence="3" key="2">
    <citation type="submission" date="2015-01" db="EMBL/GenBank/DDBJ databases">
        <title>Draft genome sequence of potential hydrocarbon metabolising strain of Rhodococcus rhodochrous.</title>
        <authorList>
            <person name="Aggarwal R.K."/>
            <person name="Dawar C."/>
        </authorList>
    </citation>
    <scope>NUCLEOTIDE SEQUENCE [LARGE SCALE GENOMIC DNA]</scope>
    <source>
        <strain evidence="3">KG-21</strain>
    </source>
</reference>
<sequence length="60" mass="6206">MAPEQVEYVIRGKVLTASTGRIAARQAAVVADIPMHVPVLTINKVCLSGTSANAMAGLVD</sequence>
<dbReference type="InterPro" id="IPR020616">
    <property type="entry name" value="Thiolase_N"/>
</dbReference>
<accession>A0A0M8PQQ1</accession>
<proteinExistence type="predicted"/>
<dbReference type="EMBL" id="AZYO01000004">
    <property type="protein sequence ID" value="KOS57592.1"/>
    <property type="molecule type" value="Genomic_DNA"/>
</dbReference>
<evidence type="ECO:0000259" key="1">
    <source>
        <dbReference type="Pfam" id="PF00108"/>
    </source>
</evidence>
<organism evidence="2 3">
    <name type="scientific">Rhodococcus rhodochrous KG-21</name>
    <dbReference type="NCBI Taxonomy" id="1441923"/>
    <lineage>
        <taxon>Bacteria</taxon>
        <taxon>Bacillati</taxon>
        <taxon>Actinomycetota</taxon>
        <taxon>Actinomycetes</taxon>
        <taxon>Mycobacteriales</taxon>
        <taxon>Nocardiaceae</taxon>
        <taxon>Rhodococcus</taxon>
    </lineage>
</organism>
<dbReference type="InterPro" id="IPR016039">
    <property type="entry name" value="Thiolase-like"/>
</dbReference>
<reference evidence="2 3" key="1">
    <citation type="journal article" date="2015" name="Genome Announc.">
        <title>Draft Genome Sequence of Rhodococcus rhodochrous Strain KG-21, a Soil Isolate from Oil Fields of Krishna-Godavari Basin, India.</title>
        <authorList>
            <person name="Dawar C."/>
            <person name="Aggarwal R.K."/>
        </authorList>
    </citation>
    <scope>NUCLEOTIDE SEQUENCE [LARGE SCALE GENOMIC DNA]</scope>
    <source>
        <strain evidence="2 3">KG-21</strain>
    </source>
</reference>